<keyword evidence="2" id="KW-1185">Reference proteome</keyword>
<evidence type="ECO:0008006" key="3">
    <source>
        <dbReference type="Google" id="ProtNLM"/>
    </source>
</evidence>
<comment type="caution">
    <text evidence="1">The sequence shown here is derived from an EMBL/GenBank/DDBJ whole genome shotgun (WGS) entry which is preliminary data.</text>
</comment>
<gene>
    <name evidence="1" type="ORF">LZZ85_17935</name>
</gene>
<name>A0ABS9KV60_9BACT</name>
<dbReference type="RefSeq" id="WP_237874721.1">
    <property type="nucleotide sequence ID" value="NZ_JAKLTR010000012.1"/>
</dbReference>
<evidence type="ECO:0000313" key="2">
    <source>
        <dbReference type="Proteomes" id="UP001165367"/>
    </source>
</evidence>
<proteinExistence type="predicted"/>
<dbReference type="PROSITE" id="PS51257">
    <property type="entry name" value="PROKAR_LIPOPROTEIN"/>
    <property type="match status" value="1"/>
</dbReference>
<organism evidence="1 2">
    <name type="scientific">Terrimonas ginsenosidimutans</name>
    <dbReference type="NCBI Taxonomy" id="2908004"/>
    <lineage>
        <taxon>Bacteria</taxon>
        <taxon>Pseudomonadati</taxon>
        <taxon>Bacteroidota</taxon>
        <taxon>Chitinophagia</taxon>
        <taxon>Chitinophagales</taxon>
        <taxon>Chitinophagaceae</taxon>
        <taxon>Terrimonas</taxon>
    </lineage>
</organism>
<dbReference type="EMBL" id="JAKLTR010000012">
    <property type="protein sequence ID" value="MCG2616183.1"/>
    <property type="molecule type" value="Genomic_DNA"/>
</dbReference>
<evidence type="ECO:0000313" key="1">
    <source>
        <dbReference type="EMBL" id="MCG2616183.1"/>
    </source>
</evidence>
<protein>
    <recommendedName>
        <fullName evidence="3">DNA-binding protein</fullName>
    </recommendedName>
</protein>
<sequence length="129" mass="13918">MNKVKILGLAVFASVMTSCESSSNPESAVNEDTIKAEQTLQQDTTSAQSKSDTLKVTGVISKIENGKDGYMATLKDSTGKEFVATISIINLQKSGGQFKRYKEGEKITVAGPSWKDDANLEHITVTNIE</sequence>
<accession>A0ABS9KV60</accession>
<dbReference type="Proteomes" id="UP001165367">
    <property type="component" value="Unassembled WGS sequence"/>
</dbReference>
<reference evidence="1" key="1">
    <citation type="submission" date="2022-01" db="EMBL/GenBank/DDBJ databases">
        <authorList>
            <person name="Jo J.-H."/>
            <person name="Im W.-T."/>
        </authorList>
    </citation>
    <scope>NUCLEOTIDE SEQUENCE</scope>
    <source>
        <strain evidence="1">NA20</strain>
    </source>
</reference>